<sequence>MVVAILAVVGTHANAQNCLCQPPVPACPPPDAACPGAAWTNGSLLLAVPVGTGTCMAQIYFCSRNITGTPCGYGVPYGVSCEYKLTKVCFPSDCEVDCQSFEMNSILQNVMLEVAKVNPHGHFVPTATQWNDPNSNYKTVWKLSLPACFQCEREPGTNCLTVTPCDNNSCYKWYEAYTCGPACPTAVPLCPNPCPGGKQFRYVPGSTGKTTGECQNPMQCILCGY</sequence>
<evidence type="ECO:0000313" key="2">
    <source>
        <dbReference type="EMBL" id="OJX56604.1"/>
    </source>
</evidence>
<dbReference type="Proteomes" id="UP000184233">
    <property type="component" value="Unassembled WGS sequence"/>
</dbReference>
<organism evidence="2 3">
    <name type="scientific">Candidatus Kapaibacterium thiocyanatum</name>
    <dbReference type="NCBI Taxonomy" id="1895771"/>
    <lineage>
        <taxon>Bacteria</taxon>
        <taxon>Pseudomonadati</taxon>
        <taxon>Candidatus Kapaibacteriota</taxon>
        <taxon>Candidatus Kapaibacteriia</taxon>
        <taxon>Candidatus Kapaibacteriales</taxon>
        <taxon>Candidatus Kapaibacteriaceae</taxon>
        <taxon>Candidatus Kapaibacterium</taxon>
    </lineage>
</organism>
<name>A0A1M3KWE7_9BACT</name>
<evidence type="ECO:0000256" key="1">
    <source>
        <dbReference type="SAM" id="SignalP"/>
    </source>
</evidence>
<gene>
    <name evidence="2" type="ORF">BGO89_08600</name>
</gene>
<accession>A0A1M3KWE7</accession>
<evidence type="ECO:0000313" key="3">
    <source>
        <dbReference type="Proteomes" id="UP000184233"/>
    </source>
</evidence>
<feature type="signal peptide" evidence="1">
    <location>
        <begin position="1"/>
        <end position="15"/>
    </location>
</feature>
<feature type="chain" id="PRO_5012228655" description="4Fe-4S ferredoxin-type domain-containing protein" evidence="1">
    <location>
        <begin position="16"/>
        <end position="225"/>
    </location>
</feature>
<dbReference type="AlphaFoldDB" id="A0A1M3KWE7"/>
<comment type="caution">
    <text evidence="2">The sequence shown here is derived from an EMBL/GenBank/DDBJ whole genome shotgun (WGS) entry which is preliminary data.</text>
</comment>
<evidence type="ECO:0008006" key="4">
    <source>
        <dbReference type="Google" id="ProtNLM"/>
    </source>
</evidence>
<keyword evidence="1" id="KW-0732">Signal</keyword>
<reference evidence="2 3" key="1">
    <citation type="submission" date="2016-09" db="EMBL/GenBank/DDBJ databases">
        <title>Genome-resolved meta-omics ties microbial dynamics to process performance in biotechnology for thiocyanate degradation.</title>
        <authorList>
            <person name="Kantor R.S."/>
            <person name="Huddy R.J."/>
            <person name="Iyer R."/>
            <person name="Thomas B.C."/>
            <person name="Brown C.T."/>
            <person name="Anantharaman K."/>
            <person name="Tringe S."/>
            <person name="Hettich R.L."/>
            <person name="Harrison S.T."/>
            <person name="Banfield J.F."/>
        </authorList>
    </citation>
    <scope>NUCLEOTIDE SEQUENCE [LARGE SCALE GENOMIC DNA]</scope>
    <source>
        <strain evidence="2">59-99</strain>
    </source>
</reference>
<protein>
    <recommendedName>
        <fullName evidence="4">4Fe-4S ferredoxin-type domain-containing protein</fullName>
    </recommendedName>
</protein>
<proteinExistence type="predicted"/>
<dbReference type="EMBL" id="MKVH01000024">
    <property type="protein sequence ID" value="OJX56604.1"/>
    <property type="molecule type" value="Genomic_DNA"/>
</dbReference>